<sequence>MAAAPSRDNLCPLRSAFRDERLPPIHGLATEVVAQILACLNSGSLLSAILAHPLFYATFQAYQQHILKEILLRLIPLQLLPLAFATYEAESIDYSDWNLIRRLLARLYVGQDQASSPSPGLPPLPLAHHMVAAMERVHLMVRYFTADFAQQAIPRFSRIFETTRPATSSPSEELRILRAFYRFQLYCNIFGRKAIESARQANLMAQASEDWAGQTLPRKSPGDLRRELECFFWPWPPWANEQLACVFEYLETVISLFFDDVASHDIEWGGRKVDWVEPGVAIPHRRFLVSWLLSLEWLHRP</sequence>
<gene>
    <name evidence="1" type="ORF">C8A01DRAFT_18564</name>
</gene>
<dbReference type="Proteomes" id="UP001303115">
    <property type="component" value="Unassembled WGS sequence"/>
</dbReference>
<dbReference type="AlphaFoldDB" id="A0AAN6PC49"/>
<name>A0AAN6PC49_9PEZI</name>
<organism evidence="1 2">
    <name type="scientific">Parachaetomium inaequale</name>
    <dbReference type="NCBI Taxonomy" id="2588326"/>
    <lineage>
        <taxon>Eukaryota</taxon>
        <taxon>Fungi</taxon>
        <taxon>Dikarya</taxon>
        <taxon>Ascomycota</taxon>
        <taxon>Pezizomycotina</taxon>
        <taxon>Sordariomycetes</taxon>
        <taxon>Sordariomycetidae</taxon>
        <taxon>Sordariales</taxon>
        <taxon>Chaetomiaceae</taxon>
        <taxon>Parachaetomium</taxon>
    </lineage>
</organism>
<accession>A0AAN6PC49</accession>
<reference evidence="2" key="1">
    <citation type="journal article" date="2023" name="Mol. Phylogenet. Evol.">
        <title>Genome-scale phylogeny and comparative genomics of the fungal order Sordariales.</title>
        <authorList>
            <person name="Hensen N."/>
            <person name="Bonometti L."/>
            <person name="Westerberg I."/>
            <person name="Brannstrom I.O."/>
            <person name="Guillou S."/>
            <person name="Cros-Aarteil S."/>
            <person name="Calhoun S."/>
            <person name="Haridas S."/>
            <person name="Kuo A."/>
            <person name="Mondo S."/>
            <person name="Pangilinan J."/>
            <person name="Riley R."/>
            <person name="LaButti K."/>
            <person name="Andreopoulos B."/>
            <person name="Lipzen A."/>
            <person name="Chen C."/>
            <person name="Yan M."/>
            <person name="Daum C."/>
            <person name="Ng V."/>
            <person name="Clum A."/>
            <person name="Steindorff A."/>
            <person name="Ohm R.A."/>
            <person name="Martin F."/>
            <person name="Silar P."/>
            <person name="Natvig D.O."/>
            <person name="Lalanne C."/>
            <person name="Gautier V."/>
            <person name="Ament-Velasquez S.L."/>
            <person name="Kruys A."/>
            <person name="Hutchinson M.I."/>
            <person name="Powell A.J."/>
            <person name="Barry K."/>
            <person name="Miller A.N."/>
            <person name="Grigoriev I.V."/>
            <person name="Debuchy R."/>
            <person name="Gladieux P."/>
            <person name="Hiltunen Thoren M."/>
            <person name="Johannesson H."/>
        </authorList>
    </citation>
    <scope>NUCLEOTIDE SEQUENCE [LARGE SCALE GENOMIC DNA]</scope>
    <source>
        <strain evidence="2">CBS 284.82</strain>
    </source>
</reference>
<evidence type="ECO:0000313" key="2">
    <source>
        <dbReference type="Proteomes" id="UP001303115"/>
    </source>
</evidence>
<feature type="non-terminal residue" evidence="1">
    <location>
        <position position="301"/>
    </location>
</feature>
<evidence type="ECO:0000313" key="1">
    <source>
        <dbReference type="EMBL" id="KAK4034657.1"/>
    </source>
</evidence>
<protein>
    <submittedName>
        <fullName evidence="1">Uncharacterized protein</fullName>
    </submittedName>
</protein>
<keyword evidence="2" id="KW-1185">Reference proteome</keyword>
<proteinExistence type="predicted"/>
<comment type="caution">
    <text evidence="1">The sequence shown here is derived from an EMBL/GenBank/DDBJ whole genome shotgun (WGS) entry which is preliminary data.</text>
</comment>
<dbReference type="EMBL" id="MU854470">
    <property type="protein sequence ID" value="KAK4034657.1"/>
    <property type="molecule type" value="Genomic_DNA"/>
</dbReference>